<proteinExistence type="inferred from homology"/>
<dbReference type="EMBL" id="BMEC01000005">
    <property type="protein sequence ID" value="GGC34104.1"/>
    <property type="molecule type" value="Genomic_DNA"/>
</dbReference>
<organism evidence="7 8">
    <name type="scientific">Marivirga lumbricoides</name>
    <dbReference type="NCBI Taxonomy" id="1046115"/>
    <lineage>
        <taxon>Bacteria</taxon>
        <taxon>Pseudomonadati</taxon>
        <taxon>Bacteroidota</taxon>
        <taxon>Cytophagia</taxon>
        <taxon>Cytophagales</taxon>
        <taxon>Marivirgaceae</taxon>
        <taxon>Marivirga</taxon>
    </lineage>
</organism>
<reference evidence="8" key="1">
    <citation type="journal article" date="2019" name="Int. J. Syst. Evol. Microbiol.">
        <title>The Global Catalogue of Microorganisms (GCM) 10K type strain sequencing project: providing services to taxonomists for standard genome sequencing and annotation.</title>
        <authorList>
            <consortium name="The Broad Institute Genomics Platform"/>
            <consortium name="The Broad Institute Genome Sequencing Center for Infectious Disease"/>
            <person name="Wu L."/>
            <person name="Ma J."/>
        </authorList>
    </citation>
    <scope>NUCLEOTIDE SEQUENCE [LARGE SCALE GENOMIC DNA]</scope>
    <source>
        <strain evidence="8">CGMCC 1.10832</strain>
    </source>
</reference>
<dbReference type="GO" id="GO:0000428">
    <property type="term" value="C:DNA-directed RNA polymerase complex"/>
    <property type="evidence" value="ECO:0007669"/>
    <property type="project" value="UniProtKB-KW"/>
</dbReference>
<dbReference type="Pfam" id="PF08281">
    <property type="entry name" value="Sigma70_r4_2"/>
    <property type="match status" value="1"/>
</dbReference>
<dbReference type="PANTHER" id="PTHR43133">
    <property type="entry name" value="RNA POLYMERASE ECF-TYPE SIGMA FACTO"/>
    <property type="match status" value="1"/>
</dbReference>
<comment type="similarity">
    <text evidence="1">Belongs to the sigma-70 factor family. ECF subfamily.</text>
</comment>
<dbReference type="InterPro" id="IPR014284">
    <property type="entry name" value="RNA_pol_sigma-70_dom"/>
</dbReference>
<dbReference type="InterPro" id="IPR007627">
    <property type="entry name" value="RNA_pol_sigma70_r2"/>
</dbReference>
<keyword evidence="7" id="KW-0240">DNA-directed RNA polymerase</keyword>
<dbReference type="InterPro" id="IPR036388">
    <property type="entry name" value="WH-like_DNA-bd_sf"/>
</dbReference>
<gene>
    <name evidence="7" type="ORF">GCM10011506_19470</name>
</gene>
<dbReference type="InterPro" id="IPR013324">
    <property type="entry name" value="RNA_pol_sigma_r3/r4-like"/>
</dbReference>
<keyword evidence="2" id="KW-0805">Transcription regulation</keyword>
<name>A0ABQ1M2Z7_9BACT</name>
<feature type="domain" description="RNA polymerase sigma-70 region 2" evidence="5">
    <location>
        <begin position="12"/>
        <end position="79"/>
    </location>
</feature>
<evidence type="ECO:0000259" key="5">
    <source>
        <dbReference type="Pfam" id="PF04542"/>
    </source>
</evidence>
<evidence type="ECO:0000313" key="7">
    <source>
        <dbReference type="EMBL" id="GGC34104.1"/>
    </source>
</evidence>
<dbReference type="SUPFAM" id="SSF88946">
    <property type="entry name" value="Sigma2 domain of RNA polymerase sigma factors"/>
    <property type="match status" value="1"/>
</dbReference>
<protein>
    <submittedName>
        <fullName evidence="7">DNA-directed RNA polymerase sigma-70 factor</fullName>
    </submittedName>
</protein>
<evidence type="ECO:0000256" key="3">
    <source>
        <dbReference type="ARBA" id="ARBA00023082"/>
    </source>
</evidence>
<dbReference type="Pfam" id="PF04542">
    <property type="entry name" value="Sigma70_r2"/>
    <property type="match status" value="1"/>
</dbReference>
<evidence type="ECO:0000256" key="1">
    <source>
        <dbReference type="ARBA" id="ARBA00010641"/>
    </source>
</evidence>
<dbReference type="SUPFAM" id="SSF88659">
    <property type="entry name" value="Sigma3 and sigma4 domains of RNA polymerase sigma factors"/>
    <property type="match status" value="1"/>
</dbReference>
<evidence type="ECO:0000259" key="6">
    <source>
        <dbReference type="Pfam" id="PF08281"/>
    </source>
</evidence>
<keyword evidence="4" id="KW-0804">Transcription</keyword>
<dbReference type="RefSeq" id="WP_188462808.1">
    <property type="nucleotide sequence ID" value="NZ_BAABHU010000005.1"/>
</dbReference>
<evidence type="ECO:0000256" key="2">
    <source>
        <dbReference type="ARBA" id="ARBA00023015"/>
    </source>
</evidence>
<dbReference type="InterPro" id="IPR013325">
    <property type="entry name" value="RNA_pol_sigma_r2"/>
</dbReference>
<evidence type="ECO:0000256" key="4">
    <source>
        <dbReference type="ARBA" id="ARBA00023163"/>
    </source>
</evidence>
<keyword evidence="8" id="KW-1185">Reference proteome</keyword>
<dbReference type="InterPro" id="IPR039425">
    <property type="entry name" value="RNA_pol_sigma-70-like"/>
</dbReference>
<dbReference type="NCBIfam" id="TIGR02937">
    <property type="entry name" value="sigma70-ECF"/>
    <property type="match status" value="1"/>
</dbReference>
<sequence>MNELSDIFDKIYPQYHPMVRQICLGYMKGDEEQANDLTQEVFINVWNALPNFQGKSSYKTWVYRITVNTSLNYLRKYKKTEHSSLDNLPSEEQNTDEPGNYSSLIAAIGQLQEIDRLIIMMVLDELEYDEIGEIMGISSVNLRVKIHRIKARLKKILENERV</sequence>
<dbReference type="Gene3D" id="1.10.10.10">
    <property type="entry name" value="Winged helix-like DNA-binding domain superfamily/Winged helix DNA-binding domain"/>
    <property type="match status" value="1"/>
</dbReference>
<keyword evidence="3" id="KW-0731">Sigma factor</keyword>
<evidence type="ECO:0000313" key="8">
    <source>
        <dbReference type="Proteomes" id="UP000636010"/>
    </source>
</evidence>
<accession>A0ABQ1M2Z7</accession>
<dbReference type="InterPro" id="IPR013249">
    <property type="entry name" value="RNA_pol_sigma70_r4_t2"/>
</dbReference>
<dbReference type="PANTHER" id="PTHR43133:SF45">
    <property type="entry name" value="RNA POLYMERASE ECF-TYPE SIGMA FACTOR"/>
    <property type="match status" value="1"/>
</dbReference>
<feature type="domain" description="RNA polymerase sigma factor 70 region 4 type 2" evidence="6">
    <location>
        <begin position="103"/>
        <end position="153"/>
    </location>
</feature>
<dbReference type="Proteomes" id="UP000636010">
    <property type="component" value="Unassembled WGS sequence"/>
</dbReference>
<comment type="caution">
    <text evidence="7">The sequence shown here is derived from an EMBL/GenBank/DDBJ whole genome shotgun (WGS) entry which is preliminary data.</text>
</comment>
<dbReference type="Gene3D" id="1.10.1740.10">
    <property type="match status" value="1"/>
</dbReference>